<evidence type="ECO:0000313" key="1">
    <source>
        <dbReference type="EMBL" id="EFE96582.1"/>
    </source>
</evidence>
<proteinExistence type="predicted"/>
<dbReference type="STRING" id="667129.HMPREF0758_2011"/>
<dbReference type="AlphaFoldDB" id="D4E0X9"/>
<gene>
    <name evidence="1" type="ORF">HMPREF0758_2011</name>
</gene>
<protein>
    <submittedName>
        <fullName evidence="1">Uncharacterized protein</fullName>
    </submittedName>
</protein>
<dbReference type="HOGENOM" id="CLU_3205186_0_0_6"/>
<name>D4E0X9_SEROD</name>
<evidence type="ECO:0000313" key="2">
    <source>
        <dbReference type="Proteomes" id="UP000005723"/>
    </source>
</evidence>
<keyword evidence="2" id="KW-1185">Reference proteome</keyword>
<comment type="caution">
    <text evidence="1">The sequence shown here is derived from an EMBL/GenBank/DDBJ whole genome shotgun (WGS) entry which is preliminary data.</text>
</comment>
<organism evidence="1 2">
    <name type="scientific">Serratia odorifera DSM 4582</name>
    <dbReference type="NCBI Taxonomy" id="667129"/>
    <lineage>
        <taxon>Bacteria</taxon>
        <taxon>Pseudomonadati</taxon>
        <taxon>Pseudomonadota</taxon>
        <taxon>Gammaproteobacteria</taxon>
        <taxon>Enterobacterales</taxon>
        <taxon>Yersiniaceae</taxon>
        <taxon>Serratia</taxon>
    </lineage>
</organism>
<accession>D4E0X9</accession>
<sequence>MLLASGGGSAEAGRRGQSVCGIGSASKYQVSGGLLITAKVVCLGH</sequence>
<dbReference type="EMBL" id="ADBY01000032">
    <property type="protein sequence ID" value="EFE96582.1"/>
    <property type="molecule type" value="Genomic_DNA"/>
</dbReference>
<dbReference type="Proteomes" id="UP000005723">
    <property type="component" value="Unassembled WGS sequence"/>
</dbReference>
<reference evidence="1 2" key="1">
    <citation type="submission" date="2010-01" db="EMBL/GenBank/DDBJ databases">
        <authorList>
            <person name="Muzny D."/>
            <person name="Qin X."/>
            <person name="Deng J."/>
            <person name="Jiang H."/>
            <person name="Liu Y."/>
            <person name="Qu J."/>
            <person name="Song X.-Z."/>
            <person name="Zhang L."/>
            <person name="Thornton R."/>
            <person name="Coyle M."/>
            <person name="Francisco L."/>
            <person name="Jackson L."/>
            <person name="Javaid M."/>
            <person name="Korchina V."/>
            <person name="Kovar C."/>
            <person name="Mata R."/>
            <person name="Mathew T."/>
            <person name="Ngo R."/>
            <person name="Nguyen L."/>
            <person name="Nguyen N."/>
            <person name="Okwuonu G."/>
            <person name="Ongeri F."/>
            <person name="Pham C."/>
            <person name="Simmons D."/>
            <person name="Wilczek-Boney K."/>
            <person name="Hale W."/>
            <person name="Jakkamsetti A."/>
            <person name="Pham P."/>
            <person name="Ruth R."/>
            <person name="San Lucas F."/>
            <person name="Warren J."/>
            <person name="Zhang J."/>
            <person name="Zhao Z."/>
            <person name="Zhou C."/>
            <person name="Zhu D."/>
            <person name="Lee S."/>
            <person name="Bess C."/>
            <person name="Blankenburg K."/>
            <person name="Forbes L."/>
            <person name="Fu Q."/>
            <person name="Gubbala S."/>
            <person name="Hirani K."/>
            <person name="Jayaseelan J.C."/>
            <person name="Lara F."/>
            <person name="Munidasa M."/>
            <person name="Palculict T."/>
            <person name="Patil S."/>
            <person name="Pu L.-L."/>
            <person name="Saada N."/>
            <person name="Tang L."/>
            <person name="Weissenberger G."/>
            <person name="Zhu Y."/>
            <person name="Hemphill L."/>
            <person name="Shang Y."/>
            <person name="Youmans B."/>
            <person name="Ayvaz T."/>
            <person name="Ross M."/>
            <person name="Santibanez J."/>
            <person name="Aqrawi P."/>
            <person name="Gross S."/>
            <person name="Joshi V."/>
            <person name="Fowler G."/>
            <person name="Nazareth L."/>
            <person name="Reid J."/>
            <person name="Worley K."/>
            <person name="Petrosino J."/>
            <person name="Highlander S."/>
            <person name="Gibbs R."/>
        </authorList>
    </citation>
    <scope>NUCLEOTIDE SEQUENCE [LARGE SCALE GENOMIC DNA]</scope>
    <source>
        <strain evidence="1 2">DSM 4582</strain>
    </source>
</reference>